<sequence>MNMGKIFVEIIAEHDLNGRTKPIAIKWEDGRVFEIDRVLDVRQAASLKAGGTGIRYTCRIRGKESYLFDDEGRWFVEAK</sequence>
<reference evidence="1 2" key="1">
    <citation type="submission" date="2016-02" db="EMBL/GenBank/DDBJ databases">
        <title>Anaerosporomusa subterraneum gen. nov., sp. nov., a spore-forming obligate anaerobe isolated from saprolite.</title>
        <authorList>
            <person name="Choi J.K."/>
            <person name="Shah M."/>
            <person name="Yee N."/>
        </authorList>
    </citation>
    <scope>NUCLEOTIDE SEQUENCE [LARGE SCALE GENOMIC DNA]</scope>
    <source>
        <strain evidence="1 2">RU4</strain>
    </source>
</reference>
<evidence type="ECO:0000313" key="1">
    <source>
        <dbReference type="EMBL" id="KYZ77599.1"/>
    </source>
</evidence>
<name>A0A154BUI9_ANASB</name>
<proteinExistence type="predicted"/>
<dbReference type="EMBL" id="LSGP01000013">
    <property type="protein sequence ID" value="KYZ77599.1"/>
    <property type="molecule type" value="Genomic_DNA"/>
</dbReference>
<evidence type="ECO:0000313" key="2">
    <source>
        <dbReference type="Proteomes" id="UP000076268"/>
    </source>
</evidence>
<protein>
    <submittedName>
        <fullName evidence="1">Uncharacterized protein</fullName>
    </submittedName>
</protein>
<organism evidence="1 2">
    <name type="scientific">Anaerosporomusa subterranea</name>
    <dbReference type="NCBI Taxonomy" id="1794912"/>
    <lineage>
        <taxon>Bacteria</taxon>
        <taxon>Bacillati</taxon>
        <taxon>Bacillota</taxon>
        <taxon>Negativicutes</taxon>
        <taxon>Acetonemataceae</taxon>
        <taxon>Anaerosporomusa</taxon>
    </lineage>
</organism>
<dbReference type="STRING" id="1794912.AXX12_02705"/>
<dbReference type="OrthoDB" id="1683857at2"/>
<accession>A0A154BUI9</accession>
<keyword evidence="2" id="KW-1185">Reference proteome</keyword>
<dbReference type="AlphaFoldDB" id="A0A154BUI9"/>
<comment type="caution">
    <text evidence="1">The sequence shown here is derived from an EMBL/GenBank/DDBJ whole genome shotgun (WGS) entry which is preliminary data.</text>
</comment>
<gene>
    <name evidence="1" type="ORF">AXX12_02705</name>
</gene>
<dbReference type="Proteomes" id="UP000076268">
    <property type="component" value="Unassembled WGS sequence"/>
</dbReference>